<sequence length="161" mass="18784">MQACCNNKRYLWLLQVIIPLINNFHSRLDLILSLSSSAQKKDTYGNLVNEEEETVVTCKQESSSYYQFHKILSYENSTLGNQISVFIQSFSEQYRNPEESATMLPLPLDSIKETVKQAVEALFTHYNYERTNSERMMIFIGQQLKNMYIQKNSCTFTYLCS</sequence>
<dbReference type="OrthoDB" id="311766at2759"/>
<dbReference type="AlphaFoldDB" id="A0A1R2C146"/>
<evidence type="ECO:0000313" key="2">
    <source>
        <dbReference type="Proteomes" id="UP000187209"/>
    </source>
</evidence>
<keyword evidence="2" id="KW-1185">Reference proteome</keyword>
<reference evidence="1 2" key="1">
    <citation type="submission" date="2016-11" db="EMBL/GenBank/DDBJ databases">
        <title>The macronuclear genome of Stentor coeruleus: a giant cell with tiny introns.</title>
        <authorList>
            <person name="Slabodnick M."/>
            <person name="Ruby J.G."/>
            <person name="Reiff S.B."/>
            <person name="Swart E.C."/>
            <person name="Gosai S."/>
            <person name="Prabakaran S."/>
            <person name="Witkowska E."/>
            <person name="Larue G.E."/>
            <person name="Fisher S."/>
            <person name="Freeman R.M."/>
            <person name="Gunawardena J."/>
            <person name="Chu W."/>
            <person name="Stover N.A."/>
            <person name="Gregory B.D."/>
            <person name="Nowacki M."/>
            <person name="Derisi J."/>
            <person name="Roy S.W."/>
            <person name="Marshall W.F."/>
            <person name="Sood P."/>
        </authorList>
    </citation>
    <scope>NUCLEOTIDE SEQUENCE [LARGE SCALE GENOMIC DNA]</scope>
    <source>
        <strain evidence="1">WM001</strain>
    </source>
</reference>
<accession>A0A1R2C146</accession>
<dbReference type="Proteomes" id="UP000187209">
    <property type="component" value="Unassembled WGS sequence"/>
</dbReference>
<comment type="caution">
    <text evidence="1">The sequence shown here is derived from an EMBL/GenBank/DDBJ whole genome shotgun (WGS) entry which is preliminary data.</text>
</comment>
<evidence type="ECO:0000313" key="1">
    <source>
        <dbReference type="EMBL" id="OMJ82716.1"/>
    </source>
</evidence>
<proteinExistence type="predicted"/>
<protein>
    <submittedName>
        <fullName evidence="1">Uncharacterized protein</fullName>
    </submittedName>
</protein>
<dbReference type="EMBL" id="MPUH01000329">
    <property type="protein sequence ID" value="OMJ82716.1"/>
    <property type="molecule type" value="Genomic_DNA"/>
</dbReference>
<organism evidence="1 2">
    <name type="scientific">Stentor coeruleus</name>
    <dbReference type="NCBI Taxonomy" id="5963"/>
    <lineage>
        <taxon>Eukaryota</taxon>
        <taxon>Sar</taxon>
        <taxon>Alveolata</taxon>
        <taxon>Ciliophora</taxon>
        <taxon>Postciliodesmatophora</taxon>
        <taxon>Heterotrichea</taxon>
        <taxon>Heterotrichida</taxon>
        <taxon>Stentoridae</taxon>
        <taxon>Stentor</taxon>
    </lineage>
</organism>
<gene>
    <name evidence="1" type="ORF">SteCoe_16479</name>
</gene>
<name>A0A1R2C146_9CILI</name>